<dbReference type="InterPro" id="IPR001647">
    <property type="entry name" value="HTH_TetR"/>
</dbReference>
<sequence>MASLLADSSFDEITYRHVGEATRLSERTVYRHFPTRSHLLAAVAAWLETQYFRTAAFSTWHEFDAAISRRFREFDALPDFAFLVARAEAVSPIDETGLGFVAHAIEVLIEQTMPGLNRRDTQRMVAALSYLSSAQFWARCRIGFTLNGEEIIDSSRASRARVLATSPRAPEQSHLHDESVHT</sequence>
<dbReference type="Pfam" id="PF00440">
    <property type="entry name" value="TetR_N"/>
    <property type="match status" value="1"/>
</dbReference>
<feature type="domain" description="HTH tetR-type" evidence="4">
    <location>
        <begin position="1"/>
        <end position="51"/>
    </location>
</feature>
<feature type="compositionally biased region" description="Basic and acidic residues" evidence="3">
    <location>
        <begin position="171"/>
        <end position="182"/>
    </location>
</feature>
<dbReference type="Proteomes" id="UP001219037">
    <property type="component" value="Chromosome"/>
</dbReference>
<evidence type="ECO:0000256" key="3">
    <source>
        <dbReference type="SAM" id="MobiDB-lite"/>
    </source>
</evidence>
<evidence type="ECO:0000313" key="5">
    <source>
        <dbReference type="EMBL" id="WFP17074.1"/>
    </source>
</evidence>
<protein>
    <submittedName>
        <fullName evidence="5">TetR family transcriptional regulator</fullName>
    </submittedName>
</protein>
<dbReference type="Gene3D" id="1.10.357.10">
    <property type="entry name" value="Tetracycline Repressor, domain 2"/>
    <property type="match status" value="1"/>
</dbReference>
<feature type="DNA-binding region" description="H-T-H motif" evidence="2">
    <location>
        <begin position="14"/>
        <end position="33"/>
    </location>
</feature>
<evidence type="ECO:0000256" key="1">
    <source>
        <dbReference type="ARBA" id="ARBA00023125"/>
    </source>
</evidence>
<evidence type="ECO:0000313" key="6">
    <source>
        <dbReference type="Proteomes" id="UP001219037"/>
    </source>
</evidence>
<keyword evidence="1 2" id="KW-0238">DNA-binding</keyword>
<gene>
    <name evidence="5" type="ORF">P8192_02810</name>
</gene>
<name>A0ABY8H7E8_9MICC</name>
<dbReference type="InterPro" id="IPR009057">
    <property type="entry name" value="Homeodomain-like_sf"/>
</dbReference>
<dbReference type="PROSITE" id="PS50977">
    <property type="entry name" value="HTH_TETR_2"/>
    <property type="match status" value="1"/>
</dbReference>
<organism evidence="5 6">
    <name type="scientific">Citricoccus muralis</name>
    <dbReference type="NCBI Taxonomy" id="169134"/>
    <lineage>
        <taxon>Bacteria</taxon>
        <taxon>Bacillati</taxon>
        <taxon>Actinomycetota</taxon>
        <taxon>Actinomycetes</taxon>
        <taxon>Micrococcales</taxon>
        <taxon>Micrococcaceae</taxon>
        <taxon>Citricoccus</taxon>
    </lineage>
</organism>
<keyword evidence="6" id="KW-1185">Reference proteome</keyword>
<feature type="region of interest" description="Disordered" evidence="3">
    <location>
        <begin position="162"/>
        <end position="182"/>
    </location>
</feature>
<evidence type="ECO:0000256" key="2">
    <source>
        <dbReference type="PROSITE-ProRule" id="PRU00335"/>
    </source>
</evidence>
<dbReference type="RefSeq" id="WP_278158332.1">
    <property type="nucleotide sequence ID" value="NZ_CP121252.1"/>
</dbReference>
<evidence type="ECO:0000259" key="4">
    <source>
        <dbReference type="PROSITE" id="PS50977"/>
    </source>
</evidence>
<reference evidence="5 6" key="1">
    <citation type="submission" date="2023-04" db="EMBL/GenBank/DDBJ databases">
        <title>Funneling lignin-derived compounds into biodiesel using alkali-halophilic Citricoccus sp. P2.</title>
        <authorList>
            <person name="Luo C.-B."/>
        </authorList>
    </citation>
    <scope>NUCLEOTIDE SEQUENCE [LARGE SCALE GENOMIC DNA]</scope>
    <source>
        <strain evidence="5 6">P2</strain>
    </source>
</reference>
<dbReference type="SUPFAM" id="SSF46689">
    <property type="entry name" value="Homeodomain-like"/>
    <property type="match status" value="1"/>
</dbReference>
<accession>A0ABY8H7E8</accession>
<proteinExistence type="predicted"/>
<dbReference type="EMBL" id="CP121252">
    <property type="protein sequence ID" value="WFP17074.1"/>
    <property type="molecule type" value="Genomic_DNA"/>
</dbReference>